<organism evidence="1 2">
    <name type="scientific">Ophiobolus disseminans</name>
    <dbReference type="NCBI Taxonomy" id="1469910"/>
    <lineage>
        <taxon>Eukaryota</taxon>
        <taxon>Fungi</taxon>
        <taxon>Dikarya</taxon>
        <taxon>Ascomycota</taxon>
        <taxon>Pezizomycotina</taxon>
        <taxon>Dothideomycetes</taxon>
        <taxon>Pleosporomycetidae</taxon>
        <taxon>Pleosporales</taxon>
        <taxon>Pleosporineae</taxon>
        <taxon>Phaeosphaeriaceae</taxon>
        <taxon>Ophiobolus</taxon>
    </lineage>
</organism>
<protein>
    <submittedName>
        <fullName evidence="1">Uncharacterized protein</fullName>
    </submittedName>
</protein>
<dbReference type="EMBL" id="MU006245">
    <property type="protein sequence ID" value="KAF2819278.1"/>
    <property type="molecule type" value="Genomic_DNA"/>
</dbReference>
<proteinExistence type="predicted"/>
<dbReference type="AlphaFoldDB" id="A0A6A6ZEI0"/>
<name>A0A6A6ZEI0_9PLEO</name>
<dbReference type="Proteomes" id="UP000799424">
    <property type="component" value="Unassembled WGS sequence"/>
</dbReference>
<evidence type="ECO:0000313" key="1">
    <source>
        <dbReference type="EMBL" id="KAF2819278.1"/>
    </source>
</evidence>
<accession>A0A6A6ZEI0</accession>
<dbReference type="OrthoDB" id="3933435at2759"/>
<evidence type="ECO:0000313" key="2">
    <source>
        <dbReference type="Proteomes" id="UP000799424"/>
    </source>
</evidence>
<keyword evidence="2" id="KW-1185">Reference proteome</keyword>
<gene>
    <name evidence="1" type="ORF">CC86DRAFT_307411</name>
</gene>
<sequence length="283" mass="32705">MCNIVTFRFTCQHTLRRRRSRCGGTKHKTTVNSTKAACVAESFLTIYLRIDCDPCQHRAWETAWKLKLERANTFLDKLRQRSLSGVDEICVLVKSLEAEYATASWDTRNVFAHAPRPSVTRVKHNFYEKTASKLPQEILPEDVIDKAEKAWGELEEDDYDGNYVASTDPVHPVSTDYSHPWDDDDGDWILQHLSPEDVDPGFDDTIDLHNHSWSWGDGDDNPKIGTQANTWDQEQAGFEEDTRAMSDSTNKYYVDWLYISRCEIRDFEGPEGRIVREPVKVRR</sequence>
<reference evidence="1" key="1">
    <citation type="journal article" date="2020" name="Stud. Mycol.">
        <title>101 Dothideomycetes genomes: a test case for predicting lifestyles and emergence of pathogens.</title>
        <authorList>
            <person name="Haridas S."/>
            <person name="Albert R."/>
            <person name="Binder M."/>
            <person name="Bloem J."/>
            <person name="Labutti K."/>
            <person name="Salamov A."/>
            <person name="Andreopoulos B."/>
            <person name="Baker S."/>
            <person name="Barry K."/>
            <person name="Bills G."/>
            <person name="Bluhm B."/>
            <person name="Cannon C."/>
            <person name="Castanera R."/>
            <person name="Culley D."/>
            <person name="Daum C."/>
            <person name="Ezra D."/>
            <person name="Gonzalez J."/>
            <person name="Henrissat B."/>
            <person name="Kuo A."/>
            <person name="Liang C."/>
            <person name="Lipzen A."/>
            <person name="Lutzoni F."/>
            <person name="Magnuson J."/>
            <person name="Mondo S."/>
            <person name="Nolan M."/>
            <person name="Ohm R."/>
            <person name="Pangilinan J."/>
            <person name="Park H.-J."/>
            <person name="Ramirez L."/>
            <person name="Alfaro M."/>
            <person name="Sun H."/>
            <person name="Tritt A."/>
            <person name="Yoshinaga Y."/>
            <person name="Zwiers L.-H."/>
            <person name="Turgeon B."/>
            <person name="Goodwin S."/>
            <person name="Spatafora J."/>
            <person name="Crous P."/>
            <person name="Grigoriev I."/>
        </authorList>
    </citation>
    <scope>NUCLEOTIDE SEQUENCE</scope>
    <source>
        <strain evidence="1">CBS 113818</strain>
    </source>
</reference>